<feature type="transmembrane region" description="Helical" evidence="1">
    <location>
        <begin position="120"/>
        <end position="139"/>
    </location>
</feature>
<feature type="transmembrane region" description="Helical" evidence="1">
    <location>
        <begin position="194"/>
        <end position="217"/>
    </location>
</feature>
<dbReference type="AlphaFoldDB" id="A0A8S3VJC3"/>
<reference evidence="2" key="1">
    <citation type="submission" date="2021-03" db="EMBL/GenBank/DDBJ databases">
        <authorList>
            <person name="Bekaert M."/>
        </authorList>
    </citation>
    <scope>NUCLEOTIDE SEQUENCE</scope>
</reference>
<name>A0A8S3VJC3_MYTED</name>
<keyword evidence="1" id="KW-0472">Membrane</keyword>
<dbReference type="Gene3D" id="1.20.1250.20">
    <property type="entry name" value="MFS general substrate transporter like domains"/>
    <property type="match status" value="1"/>
</dbReference>
<feature type="transmembrane region" description="Helical" evidence="1">
    <location>
        <begin position="86"/>
        <end position="108"/>
    </location>
</feature>
<proteinExistence type="predicted"/>
<accession>A0A8S3VJC3</accession>
<comment type="caution">
    <text evidence="2">The sequence shown here is derived from an EMBL/GenBank/DDBJ whole genome shotgun (WGS) entry which is preliminary data.</text>
</comment>
<dbReference type="Proteomes" id="UP000683360">
    <property type="component" value="Unassembled WGS sequence"/>
</dbReference>
<dbReference type="OrthoDB" id="6094197at2759"/>
<dbReference type="PANTHER" id="PTHR11360:SF284">
    <property type="entry name" value="EG:103B4.3 PROTEIN-RELATED"/>
    <property type="match status" value="1"/>
</dbReference>
<feature type="transmembrane region" description="Helical" evidence="1">
    <location>
        <begin position="40"/>
        <end position="66"/>
    </location>
</feature>
<keyword evidence="1" id="KW-0812">Transmembrane</keyword>
<dbReference type="EMBL" id="CAJPWZ010003335">
    <property type="protein sequence ID" value="CAG2258053.1"/>
    <property type="molecule type" value="Genomic_DNA"/>
</dbReference>
<dbReference type="SUPFAM" id="SSF103473">
    <property type="entry name" value="MFS general substrate transporter"/>
    <property type="match status" value="2"/>
</dbReference>
<feature type="transmembrane region" description="Helical" evidence="1">
    <location>
        <begin position="151"/>
        <end position="173"/>
    </location>
</feature>
<evidence type="ECO:0000313" key="2">
    <source>
        <dbReference type="EMBL" id="CAG2258053.1"/>
    </source>
</evidence>
<evidence type="ECO:0000256" key="1">
    <source>
        <dbReference type="SAM" id="Phobius"/>
    </source>
</evidence>
<sequence>MTWKRTVISKTNTEVNKQTSRQLSDGGCEQSHGKLPDGGWGWVVTFTSCFGIALSVAFINTFGMFYTSMTDELGFELTSVTLIGSIHTAISFGGGIGAATSFVTCIMATDKYFDKKKTTALTLTSLGGSLSIVVFSPVAKLLLENYGFRGTMLIFSAILLNTVVCGVAVIPLNTKRGSNIGFNLCLKNLLELKYYGRGLSFALMMQGVGGLLGNPTAASLQKVFGNGNIAFYFASIIFILSGLILSPFSKARKHNPTEIEISVSKKKLKVYTKRVEHNEDNIIVYERYVDLVEFNV</sequence>
<evidence type="ECO:0000313" key="3">
    <source>
        <dbReference type="Proteomes" id="UP000683360"/>
    </source>
</evidence>
<dbReference type="PANTHER" id="PTHR11360">
    <property type="entry name" value="MONOCARBOXYLATE TRANSPORTER"/>
    <property type="match status" value="1"/>
</dbReference>
<keyword evidence="1" id="KW-1133">Transmembrane helix</keyword>
<keyword evidence="3" id="KW-1185">Reference proteome</keyword>
<dbReference type="GO" id="GO:0008028">
    <property type="term" value="F:monocarboxylic acid transmembrane transporter activity"/>
    <property type="evidence" value="ECO:0007669"/>
    <property type="project" value="TreeGrafter"/>
</dbReference>
<dbReference type="InterPro" id="IPR050327">
    <property type="entry name" value="Proton-linked_MCT"/>
</dbReference>
<protein>
    <submittedName>
        <fullName evidence="2">SLC16A5</fullName>
    </submittedName>
</protein>
<organism evidence="2 3">
    <name type="scientific">Mytilus edulis</name>
    <name type="common">Blue mussel</name>
    <dbReference type="NCBI Taxonomy" id="6550"/>
    <lineage>
        <taxon>Eukaryota</taxon>
        <taxon>Metazoa</taxon>
        <taxon>Spiralia</taxon>
        <taxon>Lophotrochozoa</taxon>
        <taxon>Mollusca</taxon>
        <taxon>Bivalvia</taxon>
        <taxon>Autobranchia</taxon>
        <taxon>Pteriomorphia</taxon>
        <taxon>Mytilida</taxon>
        <taxon>Mytiloidea</taxon>
        <taxon>Mytilidae</taxon>
        <taxon>Mytilinae</taxon>
        <taxon>Mytilus</taxon>
    </lineage>
</organism>
<dbReference type="InterPro" id="IPR036259">
    <property type="entry name" value="MFS_trans_sf"/>
</dbReference>
<gene>
    <name evidence="2" type="ORF">MEDL_69271</name>
</gene>
<feature type="transmembrane region" description="Helical" evidence="1">
    <location>
        <begin position="229"/>
        <end position="248"/>
    </location>
</feature>